<keyword evidence="2 6" id="KW-0808">Transferase</keyword>
<evidence type="ECO:0000256" key="1">
    <source>
        <dbReference type="ARBA" id="ARBA00001946"/>
    </source>
</evidence>
<comment type="caution">
    <text evidence="8">The sequence shown here is derived from an EMBL/GenBank/DDBJ whole genome shotgun (WGS) entry which is preliminary data.</text>
</comment>
<comment type="activity regulation">
    <text evidence="6">Non-allosteric.</text>
</comment>
<organism evidence="8 11">
    <name type="scientific">Faecalibacterium prausnitzii</name>
    <dbReference type="NCBI Taxonomy" id="853"/>
    <lineage>
        <taxon>Bacteria</taxon>
        <taxon>Bacillati</taxon>
        <taxon>Bacillota</taxon>
        <taxon>Clostridia</taxon>
        <taxon>Eubacteriales</taxon>
        <taxon>Oscillospiraceae</taxon>
        <taxon>Faecalibacterium</taxon>
    </lineage>
</organism>
<keyword evidence="3 6" id="KW-0479">Metal-binding</keyword>
<dbReference type="InterPro" id="IPR000023">
    <property type="entry name" value="Phosphofructokinase_dom"/>
</dbReference>
<comment type="subunit">
    <text evidence="6">Homodimer.</text>
</comment>
<dbReference type="InterPro" id="IPR035966">
    <property type="entry name" value="PKF_sf"/>
</dbReference>
<accession>A0A329TTY1</accession>
<evidence type="ECO:0000313" key="10">
    <source>
        <dbReference type="Proteomes" id="UP000250583"/>
    </source>
</evidence>
<feature type="binding site" evidence="6">
    <location>
        <position position="244"/>
    </location>
    <ligand>
        <name>substrate</name>
    </ligand>
</feature>
<dbReference type="EMBL" id="PRKZ01000001">
    <property type="protein sequence ID" value="RAW52086.1"/>
    <property type="molecule type" value="Genomic_DNA"/>
</dbReference>
<comment type="catalytic activity">
    <reaction evidence="6">
        <text>beta-D-fructose 6-phosphate + diphosphate = beta-D-fructose 1,6-bisphosphate + phosphate + H(+)</text>
        <dbReference type="Rhea" id="RHEA:13613"/>
        <dbReference type="ChEBI" id="CHEBI:15378"/>
        <dbReference type="ChEBI" id="CHEBI:32966"/>
        <dbReference type="ChEBI" id="CHEBI:33019"/>
        <dbReference type="ChEBI" id="CHEBI:43474"/>
        <dbReference type="ChEBI" id="CHEBI:57634"/>
        <dbReference type="EC" id="2.7.1.90"/>
    </reaction>
</comment>
<proteinExistence type="inferred from homology"/>
<evidence type="ECO:0000313" key="9">
    <source>
        <dbReference type="EMBL" id="RAW61501.1"/>
    </source>
</evidence>
<evidence type="ECO:0000313" key="8">
    <source>
        <dbReference type="EMBL" id="RAW52086.1"/>
    </source>
</evidence>
<dbReference type="HAMAP" id="MF_01978">
    <property type="entry name" value="Phosphofructokinase_II_B2"/>
    <property type="match status" value="1"/>
</dbReference>
<feature type="binding site" evidence="6">
    <location>
        <position position="12"/>
    </location>
    <ligand>
        <name>diphosphate</name>
        <dbReference type="ChEBI" id="CHEBI:33019"/>
    </ligand>
</feature>
<feature type="active site" description="Proton acceptor" evidence="6">
    <location>
        <position position="143"/>
    </location>
</feature>
<dbReference type="GO" id="GO:0006002">
    <property type="term" value="P:fructose 6-phosphate metabolic process"/>
    <property type="evidence" value="ECO:0007669"/>
    <property type="project" value="InterPro"/>
</dbReference>
<dbReference type="Gene3D" id="3.40.50.450">
    <property type="match status" value="1"/>
</dbReference>
<evidence type="ECO:0000256" key="4">
    <source>
        <dbReference type="ARBA" id="ARBA00022777"/>
    </source>
</evidence>
<dbReference type="GO" id="GO:0047334">
    <property type="term" value="F:diphosphate-fructose-6-phosphate 1-phosphotransferase activity"/>
    <property type="evidence" value="ECO:0007669"/>
    <property type="project" value="UniProtKB-EC"/>
</dbReference>
<sequence>MGKNAIVGQSGGPTSVINASLAGVFESCKSRGADVVYGMCNGVAGLLEERVVDLSTLLTDDLDIELLKRTPSSFLGSCRYKLPDWHTDEAVYKKLFAILEKLNIGYFFYIGGNDSMDTIGKLADYGARIQSDIRFMGVPKTIDNDLMVTDHTPGYGSAAKYIGVVMKEIIRDATVYGTKYVTVVEIMGRNAGWLTAAAALAKGDDCEGVDMICLPEVPFNVDHFIEKVRVMQEKKPSIVIAVSEGVKLEDGRYVCELADDVHAVDAFGHKALTGTARFLANTVARSLDTKTRCIELSTLQRCAGHLTSRTDITEAYQVGGAAAKAAFEGVTGQMVALKRISNSPYQCTTELHPISEVANLEKKVPLSWMNENHTQMTEDFLDYARPLIQAELTPLYIAGLPHHIYMKK</sequence>
<dbReference type="Pfam" id="PF00365">
    <property type="entry name" value="PFK"/>
    <property type="match status" value="1"/>
</dbReference>
<dbReference type="InterPro" id="IPR022953">
    <property type="entry name" value="ATP_PFK"/>
</dbReference>
<dbReference type="GO" id="GO:0046872">
    <property type="term" value="F:metal ion binding"/>
    <property type="evidence" value="ECO:0007669"/>
    <property type="project" value="UniProtKB-KW"/>
</dbReference>
<feature type="binding site" evidence="6">
    <location>
        <position position="113"/>
    </location>
    <ligand>
        <name>Mg(2+)</name>
        <dbReference type="ChEBI" id="CHEBI:18420"/>
        <note>catalytic</note>
    </ligand>
</feature>
<keyword evidence="6" id="KW-0324">Glycolysis</keyword>
<dbReference type="NCBIfam" id="NF010675">
    <property type="entry name" value="PRK14072.1"/>
    <property type="match status" value="1"/>
</dbReference>
<feature type="domain" description="Phosphofructokinase" evidence="7">
    <location>
        <begin position="6"/>
        <end position="324"/>
    </location>
</feature>
<feature type="binding site" evidence="6">
    <location>
        <begin position="141"/>
        <end position="143"/>
    </location>
    <ligand>
        <name>substrate</name>
    </ligand>
</feature>
<dbReference type="PANTHER" id="PTHR45770">
    <property type="entry name" value="ATP-DEPENDENT 6-PHOSPHOFRUCTOKINASE 1"/>
    <property type="match status" value="1"/>
</dbReference>
<dbReference type="PRINTS" id="PR00476">
    <property type="entry name" value="PHFRCTKINASE"/>
</dbReference>
<reference evidence="10 11" key="1">
    <citation type="submission" date="2018-02" db="EMBL/GenBank/DDBJ databases">
        <title>Complete genome sequencing of Faecalibacterium prausnitzii strains isolated from the human gut.</title>
        <authorList>
            <person name="Fitzgerald B.C."/>
            <person name="Shkoporov A.N."/>
            <person name="Ross P.R."/>
            <person name="Hill C."/>
        </authorList>
    </citation>
    <scope>NUCLEOTIDE SEQUENCE [LARGE SCALE GENOMIC DNA]</scope>
    <source>
        <strain evidence="9 10">APC923/61-1</strain>
        <strain evidence="8 11">APC942/8-14-2</strain>
    </source>
</reference>
<dbReference type="OrthoDB" id="9802503at2"/>
<comment type="subcellular location">
    <subcellularLocation>
        <location evidence="6">Cytoplasm</location>
    </subcellularLocation>
</comment>
<feature type="binding site" evidence="6">
    <location>
        <begin position="187"/>
        <end position="189"/>
    </location>
    <ligand>
        <name>substrate</name>
    </ligand>
</feature>
<dbReference type="Gene3D" id="3.40.50.460">
    <property type="entry name" value="Phosphofructokinase domain"/>
    <property type="match status" value="1"/>
</dbReference>
<comment type="caution">
    <text evidence="6">Lacks conserved residue(s) required for the propagation of feature annotation.</text>
</comment>
<evidence type="ECO:0000259" key="7">
    <source>
        <dbReference type="Pfam" id="PF00365"/>
    </source>
</evidence>
<dbReference type="SUPFAM" id="SSF53784">
    <property type="entry name" value="Phosphofructokinase"/>
    <property type="match status" value="1"/>
</dbReference>
<keyword evidence="5 6" id="KW-0460">Magnesium</keyword>
<dbReference type="EC" id="2.7.1.90" evidence="6"/>
<dbReference type="GO" id="GO:0003872">
    <property type="term" value="F:6-phosphofructokinase activity"/>
    <property type="evidence" value="ECO:0007669"/>
    <property type="project" value="UniProtKB-UniRule"/>
</dbReference>
<dbReference type="InterPro" id="IPR050929">
    <property type="entry name" value="PFKA"/>
</dbReference>
<dbReference type="PIRSF" id="PIRSF036483">
    <property type="entry name" value="PFK_XF0274"/>
    <property type="match status" value="1"/>
</dbReference>
<dbReference type="InterPro" id="IPR011404">
    <property type="entry name" value="PPi-PFK"/>
</dbReference>
<comment type="pathway">
    <text evidence="6">Carbohydrate degradation; glycolysis; D-glyceraldehyde 3-phosphate and glycerone phosphate from D-glucose: step 3/4.</text>
</comment>
<evidence type="ECO:0000256" key="3">
    <source>
        <dbReference type="ARBA" id="ARBA00022723"/>
    </source>
</evidence>
<evidence type="ECO:0000256" key="6">
    <source>
        <dbReference type="HAMAP-Rule" id="MF_01978"/>
    </source>
</evidence>
<dbReference type="UniPathway" id="UPA00109">
    <property type="reaction ID" value="UER00182"/>
</dbReference>
<evidence type="ECO:0000256" key="2">
    <source>
        <dbReference type="ARBA" id="ARBA00022679"/>
    </source>
</evidence>
<comment type="cofactor">
    <cofactor evidence="1 6">
        <name>Mg(2+)</name>
        <dbReference type="ChEBI" id="CHEBI:18420"/>
    </cofactor>
</comment>
<comment type="similarity">
    <text evidence="6">Belongs to the phosphofructokinase type A (PFKA) family. PPi-dependent PFK group II subfamily. Clade 'B2' sub-subfamily.</text>
</comment>
<feature type="site" description="Important for catalytic activity and substrate specificity; stabilizes the transition state when the phosphoryl donor is PPi; prevents ATP from binding by mimicking the alpha-phosphate group of ATP" evidence="6">
    <location>
        <position position="114"/>
    </location>
</feature>
<keyword evidence="6" id="KW-0963">Cytoplasm</keyword>
<dbReference type="AlphaFoldDB" id="A0A329TTY1"/>
<evidence type="ECO:0000256" key="5">
    <source>
        <dbReference type="ARBA" id="ARBA00022842"/>
    </source>
</evidence>
<dbReference type="GO" id="GO:0005737">
    <property type="term" value="C:cytoplasm"/>
    <property type="evidence" value="ECO:0007669"/>
    <property type="project" value="UniProtKB-SubCell"/>
</dbReference>
<dbReference type="Proteomes" id="UP000251634">
    <property type="component" value="Unassembled WGS sequence"/>
</dbReference>
<feature type="site" description="Important for catalytic activity; stabilizes the transition state when the phosphoryl donor is PPi" evidence="6">
    <location>
        <position position="140"/>
    </location>
</feature>
<dbReference type="EMBL" id="PRLE01000001">
    <property type="protein sequence ID" value="RAW61501.1"/>
    <property type="molecule type" value="Genomic_DNA"/>
</dbReference>
<evidence type="ECO:0000313" key="11">
    <source>
        <dbReference type="Proteomes" id="UP000251634"/>
    </source>
</evidence>
<comment type="function">
    <text evidence="6">Catalyzes the phosphorylation of D-fructose 6-phosphate, the first committing step of glycolysis. Uses inorganic phosphate (PPi) as phosphoryl donor instead of ATP like common ATP-dependent phosphofructokinases (ATP-PFKs), which renders the reaction reversible, and can thus function both in glycolysis and gluconeogenesis. Consistently, PPi-PFK can replace the enzymes of both the forward (ATP-PFK) and reverse (fructose-bisphosphatase (FBPase)) reactions.</text>
</comment>
<keyword evidence="4 6" id="KW-0418">Kinase</keyword>
<gene>
    <name evidence="6" type="primary">pfp</name>
    <name evidence="9" type="ORF">C4N22_02165</name>
    <name evidence="8" type="ORF">C4N25_01330</name>
</gene>
<name>A0A329TTY1_9FIRM</name>
<dbReference type="RefSeq" id="WP_112114689.1">
    <property type="nucleotide sequence ID" value="NZ_DAWEON010000031.1"/>
</dbReference>
<dbReference type="Proteomes" id="UP000250583">
    <property type="component" value="Unassembled WGS sequence"/>
</dbReference>
<protein>
    <recommendedName>
        <fullName evidence="6">Pyrophosphate--fructose 6-phosphate 1-phosphotransferase</fullName>
        <ecNumber evidence="6">2.7.1.90</ecNumber>
    </recommendedName>
    <alternativeName>
        <fullName evidence="6">6-phosphofructokinase, pyrophosphate dependent</fullName>
    </alternativeName>
    <alternativeName>
        <fullName evidence="6">PPi-dependent phosphofructokinase</fullName>
        <shortName evidence="6">PPi-PFK</shortName>
    </alternativeName>
    <alternativeName>
        <fullName evidence="6">Pyrophosphate-dependent 6-phosphofructose-1-kinase</fullName>
    </alternativeName>
</protein>